<comment type="subcellular location">
    <subcellularLocation>
        <location evidence="1 6">Membrane</location>
        <topology evidence="1 6">Multi-pass membrane protein</topology>
    </subcellularLocation>
</comment>
<evidence type="ECO:0000313" key="10">
    <source>
        <dbReference type="Proteomes" id="UP000811246"/>
    </source>
</evidence>
<evidence type="ECO:0000256" key="7">
    <source>
        <dbReference type="SAM" id="MobiDB-lite"/>
    </source>
</evidence>
<dbReference type="PANTHER" id="PTHR31218">
    <property type="entry name" value="WAT1-RELATED PROTEIN"/>
    <property type="match status" value="1"/>
</dbReference>
<evidence type="ECO:0000256" key="3">
    <source>
        <dbReference type="ARBA" id="ARBA00022692"/>
    </source>
</evidence>
<dbReference type="AlphaFoldDB" id="A0A922EXW0"/>
<dbReference type="GO" id="GO:0016020">
    <property type="term" value="C:membrane"/>
    <property type="evidence" value="ECO:0007669"/>
    <property type="project" value="UniProtKB-SubCell"/>
</dbReference>
<dbReference type="InterPro" id="IPR000620">
    <property type="entry name" value="EamA_dom"/>
</dbReference>
<dbReference type="Proteomes" id="UP000811246">
    <property type="component" value="Chromosome 6"/>
</dbReference>
<evidence type="ECO:0000256" key="4">
    <source>
        <dbReference type="ARBA" id="ARBA00022989"/>
    </source>
</evidence>
<evidence type="ECO:0000313" key="9">
    <source>
        <dbReference type="EMBL" id="KAG6709803.1"/>
    </source>
</evidence>
<keyword evidence="5 6" id="KW-0472">Membrane</keyword>
<organism evidence="9 10">
    <name type="scientific">Carya illinoinensis</name>
    <name type="common">Pecan</name>
    <dbReference type="NCBI Taxonomy" id="32201"/>
    <lineage>
        <taxon>Eukaryota</taxon>
        <taxon>Viridiplantae</taxon>
        <taxon>Streptophyta</taxon>
        <taxon>Embryophyta</taxon>
        <taxon>Tracheophyta</taxon>
        <taxon>Spermatophyta</taxon>
        <taxon>Magnoliopsida</taxon>
        <taxon>eudicotyledons</taxon>
        <taxon>Gunneridae</taxon>
        <taxon>Pentapetalae</taxon>
        <taxon>rosids</taxon>
        <taxon>fabids</taxon>
        <taxon>Fagales</taxon>
        <taxon>Juglandaceae</taxon>
        <taxon>Carya</taxon>
    </lineage>
</organism>
<feature type="region of interest" description="Disordered" evidence="7">
    <location>
        <begin position="361"/>
        <end position="402"/>
    </location>
</feature>
<feature type="transmembrane region" description="Helical" evidence="6">
    <location>
        <begin position="12"/>
        <end position="32"/>
    </location>
</feature>
<dbReference type="EMBL" id="CM031830">
    <property type="protein sequence ID" value="KAG6709803.1"/>
    <property type="molecule type" value="Genomic_DNA"/>
</dbReference>
<comment type="similarity">
    <text evidence="2 6">Belongs to the drug/metabolite transporter (DMT) superfamily. Plant drug/metabolite exporter (P-DME) (TC 2.A.7.4) family.</text>
</comment>
<feature type="transmembrane region" description="Helical" evidence="6">
    <location>
        <begin position="44"/>
        <end position="63"/>
    </location>
</feature>
<feature type="transmembrane region" description="Helical" evidence="6">
    <location>
        <begin position="258"/>
        <end position="277"/>
    </location>
</feature>
<keyword evidence="4 6" id="KW-1133">Transmembrane helix</keyword>
<evidence type="ECO:0000259" key="8">
    <source>
        <dbReference type="Pfam" id="PF00892"/>
    </source>
</evidence>
<gene>
    <name evidence="9" type="ORF">I3842_06G150900</name>
</gene>
<sequence length="402" mass="43313">MMGRLCNVIHSSRAGIVMVAVQMVNTGVNLLFKLVAEDGAKLRILIAYRFLFASAFMVPLALISGRKNRTKLTWAILFQSFLCGLFGGVLAQNLYLESLALTSATFASAMSNLVSVITFILGILFGLERLNLERVAGKAKVLGTFMGIGGAMVLTFYKGTEIDIWSTHIDLLHHDQHQSEVRKSENHILGCILALGSCMSAASWLIIQAKMSETYQCHYITTALTCVMSAIQAVSLALCMERDWNQWKLGWNINLLTVSYSGIVASGIMVTLIVWCVHLKGPLFVSSFNPLMLVSVAILGSLVLDEKLHLGSILGAVLIVCGLYAVLWGKGKEMKEIYKLEPSESPQQSELIDIIVKSPKDVSISSSSGGGSGDTMASTGPDSLSASNAGVDGKVTHNTISS</sequence>
<feature type="transmembrane region" description="Helical" evidence="6">
    <location>
        <begin position="107"/>
        <end position="127"/>
    </location>
</feature>
<evidence type="ECO:0000256" key="2">
    <source>
        <dbReference type="ARBA" id="ARBA00007635"/>
    </source>
</evidence>
<reference evidence="9" key="1">
    <citation type="submission" date="2021-01" db="EMBL/GenBank/DDBJ databases">
        <authorList>
            <person name="Lovell J.T."/>
            <person name="Bentley N."/>
            <person name="Bhattarai G."/>
            <person name="Jenkins J.W."/>
            <person name="Sreedasyam A."/>
            <person name="Alarcon Y."/>
            <person name="Bock C."/>
            <person name="Boston L."/>
            <person name="Carlson J."/>
            <person name="Cervantes K."/>
            <person name="Clermont K."/>
            <person name="Krom N."/>
            <person name="Kubenka K."/>
            <person name="Mamidi S."/>
            <person name="Mattison C."/>
            <person name="Monteros M."/>
            <person name="Pisani C."/>
            <person name="Plott C."/>
            <person name="Rajasekar S."/>
            <person name="Rhein H.S."/>
            <person name="Rohla C."/>
            <person name="Song M."/>
            <person name="Hilaire R.S."/>
            <person name="Shu S."/>
            <person name="Wells L."/>
            <person name="Wang X."/>
            <person name="Webber J."/>
            <person name="Heerema R.J."/>
            <person name="Klein P."/>
            <person name="Conner P."/>
            <person name="Grauke L."/>
            <person name="Grimwood J."/>
            <person name="Schmutz J."/>
            <person name="Randall J.J."/>
        </authorList>
    </citation>
    <scope>NUCLEOTIDE SEQUENCE</scope>
    <source>
        <tissue evidence="9">Leaf</tissue>
    </source>
</reference>
<feature type="domain" description="EamA" evidence="8">
    <location>
        <begin position="189"/>
        <end position="327"/>
    </location>
</feature>
<feature type="compositionally biased region" description="Polar residues" evidence="7">
    <location>
        <begin position="375"/>
        <end position="388"/>
    </location>
</feature>
<evidence type="ECO:0000256" key="5">
    <source>
        <dbReference type="ARBA" id="ARBA00023136"/>
    </source>
</evidence>
<feature type="transmembrane region" description="Helical" evidence="6">
    <location>
        <begin position="139"/>
        <end position="157"/>
    </location>
</feature>
<dbReference type="GO" id="GO:0022857">
    <property type="term" value="F:transmembrane transporter activity"/>
    <property type="evidence" value="ECO:0007669"/>
    <property type="project" value="InterPro"/>
</dbReference>
<comment type="caution">
    <text evidence="9">The sequence shown here is derived from an EMBL/GenBank/DDBJ whole genome shotgun (WGS) entry which is preliminary data.</text>
</comment>
<keyword evidence="3 6" id="KW-0812">Transmembrane</keyword>
<feature type="transmembrane region" description="Helical" evidence="6">
    <location>
        <begin position="310"/>
        <end position="329"/>
    </location>
</feature>
<evidence type="ECO:0000256" key="1">
    <source>
        <dbReference type="ARBA" id="ARBA00004141"/>
    </source>
</evidence>
<accession>A0A922EXW0</accession>
<protein>
    <recommendedName>
        <fullName evidence="6">WAT1-related protein</fullName>
    </recommendedName>
</protein>
<feature type="transmembrane region" description="Helical" evidence="6">
    <location>
        <begin position="75"/>
        <end position="95"/>
    </location>
</feature>
<name>A0A922EXW0_CARIL</name>
<dbReference type="Pfam" id="PF00892">
    <property type="entry name" value="EamA"/>
    <property type="match status" value="2"/>
</dbReference>
<dbReference type="InterPro" id="IPR030184">
    <property type="entry name" value="WAT1-related"/>
</dbReference>
<evidence type="ECO:0000256" key="6">
    <source>
        <dbReference type="RuleBase" id="RU363077"/>
    </source>
</evidence>
<feature type="domain" description="EamA" evidence="8">
    <location>
        <begin position="39"/>
        <end position="154"/>
    </location>
</feature>
<feature type="transmembrane region" description="Helical" evidence="6">
    <location>
        <begin position="219"/>
        <end position="238"/>
    </location>
</feature>
<feature type="transmembrane region" description="Helical" evidence="6">
    <location>
        <begin position="284"/>
        <end position="304"/>
    </location>
</feature>
<feature type="transmembrane region" description="Helical" evidence="6">
    <location>
        <begin position="187"/>
        <end position="207"/>
    </location>
</feature>
<proteinExistence type="inferred from homology"/>